<accession>A0A0P1FMV0</accession>
<dbReference type="PANTHER" id="PTHR33529:SF2">
    <property type="entry name" value="LIPOPOLYSACCHARIDE EXPORT SYSTEM PERMEASE PROTEIN LPTG"/>
    <property type="match status" value="1"/>
</dbReference>
<evidence type="ECO:0000256" key="3">
    <source>
        <dbReference type="ARBA" id="ARBA00022692"/>
    </source>
</evidence>
<evidence type="ECO:0000256" key="6">
    <source>
        <dbReference type="SAM" id="Phobius"/>
    </source>
</evidence>
<keyword evidence="8" id="KW-1185">Reference proteome</keyword>
<keyword evidence="4 6" id="KW-1133">Transmembrane helix</keyword>
<keyword evidence="3 6" id="KW-0812">Transmembrane</keyword>
<proteinExistence type="predicted"/>
<evidence type="ECO:0000256" key="1">
    <source>
        <dbReference type="ARBA" id="ARBA00004651"/>
    </source>
</evidence>
<dbReference type="STRING" id="53501.SAMN04488043_103190"/>
<reference evidence="7 8" key="1">
    <citation type="submission" date="2015-09" db="EMBL/GenBank/DDBJ databases">
        <authorList>
            <consortium name="Swine Surveillance"/>
        </authorList>
    </citation>
    <scope>NUCLEOTIDE SEQUENCE [LARGE SCALE GENOMIC DNA]</scope>
    <source>
        <strain evidence="7 8">CECT 4357</strain>
    </source>
</reference>
<feature type="transmembrane region" description="Helical" evidence="6">
    <location>
        <begin position="306"/>
        <end position="326"/>
    </location>
</feature>
<dbReference type="NCBIfam" id="TIGR04408">
    <property type="entry name" value="LptG_lptG"/>
    <property type="match status" value="1"/>
</dbReference>
<dbReference type="RefSeq" id="WP_058261084.1">
    <property type="nucleotide sequence ID" value="NZ_CP051181.1"/>
</dbReference>
<keyword evidence="5 6" id="KW-0472">Membrane</keyword>
<dbReference type="GO" id="GO:0055085">
    <property type="term" value="P:transmembrane transport"/>
    <property type="evidence" value="ECO:0007669"/>
    <property type="project" value="InterPro"/>
</dbReference>
<feature type="transmembrane region" description="Helical" evidence="6">
    <location>
        <begin position="12"/>
        <end position="32"/>
    </location>
</feature>
<feature type="transmembrane region" description="Helical" evidence="6">
    <location>
        <begin position="59"/>
        <end position="79"/>
    </location>
</feature>
<dbReference type="Pfam" id="PF03739">
    <property type="entry name" value="LptF_LptG"/>
    <property type="match status" value="1"/>
</dbReference>
<name>A0A0P1FMV0_THAGE</name>
<sequence>MKLDLYFARKFFTIFAGISGVFFLLLLLIDFVEQISRFSASGISLTDIFKLTLLNTPEGLYSILPLVMILATITLFLGLARSSELVVVRATGRSALRSLLSPLIVAAMIGTFTVAMFNPIVAATSKRYHELFEAYQSGSANAFSISKEGLWLRQGGKDGQTVIRAARANPEGTSFFDVTFLSYSAEGGPMRRIEADMAVLGEGQWSLTRAKVWPLDPQLNPEGAAETFADMTLPSSLTRERIRDSFGLPSSISIWNLSSYIAQLEEAGFSARRHAVWLQMELARPMFLMAMVLIASAFTMRHSRSGRTGIAVLASIMLGFSLYYIRNFAQILGENGQIPIMLAAWAPPAASVLLALGLLLHMEDG</sequence>
<dbReference type="Proteomes" id="UP000051587">
    <property type="component" value="Unassembled WGS sequence"/>
</dbReference>
<feature type="transmembrane region" description="Helical" evidence="6">
    <location>
        <begin position="338"/>
        <end position="360"/>
    </location>
</feature>
<protein>
    <submittedName>
        <fullName evidence="7">Lipopolysaccharide export system permease protein LptG</fullName>
    </submittedName>
</protein>
<organism evidence="7 8">
    <name type="scientific">Thalassovita gelatinovora</name>
    <name type="common">Thalassobius gelatinovorus</name>
    <dbReference type="NCBI Taxonomy" id="53501"/>
    <lineage>
        <taxon>Bacteria</taxon>
        <taxon>Pseudomonadati</taxon>
        <taxon>Pseudomonadota</taxon>
        <taxon>Alphaproteobacteria</taxon>
        <taxon>Rhodobacterales</taxon>
        <taxon>Roseobacteraceae</taxon>
        <taxon>Thalassovita</taxon>
    </lineage>
</organism>
<evidence type="ECO:0000256" key="2">
    <source>
        <dbReference type="ARBA" id="ARBA00022475"/>
    </source>
</evidence>
<evidence type="ECO:0000313" key="8">
    <source>
        <dbReference type="Proteomes" id="UP000051587"/>
    </source>
</evidence>
<dbReference type="PANTHER" id="PTHR33529">
    <property type="entry name" value="SLR0882 PROTEIN-RELATED"/>
    <property type="match status" value="1"/>
</dbReference>
<comment type="subcellular location">
    <subcellularLocation>
        <location evidence="1">Cell membrane</location>
        <topology evidence="1">Multi-pass membrane protein</topology>
    </subcellularLocation>
</comment>
<dbReference type="AlphaFoldDB" id="A0A0P1FMV0"/>
<gene>
    <name evidence="7" type="primary">lptG</name>
    <name evidence="7" type="ORF">TG4357_00290</name>
</gene>
<evidence type="ECO:0000256" key="5">
    <source>
        <dbReference type="ARBA" id="ARBA00023136"/>
    </source>
</evidence>
<dbReference type="OrthoDB" id="9798468at2"/>
<feature type="transmembrane region" description="Helical" evidence="6">
    <location>
        <begin position="99"/>
        <end position="121"/>
    </location>
</feature>
<dbReference type="InterPro" id="IPR030923">
    <property type="entry name" value="LptG"/>
</dbReference>
<feature type="transmembrane region" description="Helical" evidence="6">
    <location>
        <begin position="282"/>
        <end position="300"/>
    </location>
</feature>
<dbReference type="GO" id="GO:0015920">
    <property type="term" value="P:lipopolysaccharide transport"/>
    <property type="evidence" value="ECO:0007669"/>
    <property type="project" value="TreeGrafter"/>
</dbReference>
<keyword evidence="2" id="KW-1003">Cell membrane</keyword>
<evidence type="ECO:0000313" key="7">
    <source>
        <dbReference type="EMBL" id="CUH62767.1"/>
    </source>
</evidence>
<dbReference type="InterPro" id="IPR005495">
    <property type="entry name" value="LptG/LptF_permease"/>
</dbReference>
<dbReference type="EMBL" id="CYSA01000003">
    <property type="protein sequence ID" value="CUH62767.1"/>
    <property type="molecule type" value="Genomic_DNA"/>
</dbReference>
<dbReference type="GO" id="GO:0043190">
    <property type="term" value="C:ATP-binding cassette (ABC) transporter complex"/>
    <property type="evidence" value="ECO:0007669"/>
    <property type="project" value="InterPro"/>
</dbReference>
<evidence type="ECO:0000256" key="4">
    <source>
        <dbReference type="ARBA" id="ARBA00022989"/>
    </source>
</evidence>